<protein>
    <recommendedName>
        <fullName evidence="6">GATA-type domain-containing protein</fullName>
    </recommendedName>
</protein>
<dbReference type="GO" id="GO:0006355">
    <property type="term" value="P:regulation of DNA-templated transcription"/>
    <property type="evidence" value="ECO:0007669"/>
    <property type="project" value="InterPro"/>
</dbReference>
<keyword evidence="4" id="KW-0862">Zinc</keyword>
<keyword evidence="4" id="KW-0863">Zinc-finger</keyword>
<dbReference type="Gene3D" id="3.30.50.10">
    <property type="entry name" value="Erythroid Transcription Factor GATA-1, subunit A"/>
    <property type="match status" value="1"/>
</dbReference>
<evidence type="ECO:0000256" key="4">
    <source>
        <dbReference type="PROSITE-ProRule" id="PRU00094"/>
    </source>
</evidence>
<evidence type="ECO:0000313" key="7">
    <source>
        <dbReference type="EMBL" id="PAV61567.1"/>
    </source>
</evidence>
<dbReference type="AlphaFoldDB" id="A0A2A2JIS4"/>
<keyword evidence="4" id="KW-0479">Metal-binding</keyword>
<evidence type="ECO:0000259" key="6">
    <source>
        <dbReference type="PROSITE" id="PS50114"/>
    </source>
</evidence>
<dbReference type="STRING" id="2018661.A0A2A2JIS4"/>
<dbReference type="InterPro" id="IPR000679">
    <property type="entry name" value="Znf_GATA"/>
</dbReference>
<keyword evidence="2" id="KW-0804">Transcription</keyword>
<gene>
    <name evidence="7" type="ORF">WR25_26910</name>
</gene>
<dbReference type="SMART" id="SM00401">
    <property type="entry name" value="ZnF_GATA"/>
    <property type="match status" value="1"/>
</dbReference>
<reference evidence="7 8" key="1">
    <citation type="journal article" date="2017" name="Curr. Biol.">
        <title>Genome architecture and evolution of a unichromosomal asexual nematode.</title>
        <authorList>
            <person name="Fradin H."/>
            <person name="Zegar C."/>
            <person name="Gutwein M."/>
            <person name="Lucas J."/>
            <person name="Kovtun M."/>
            <person name="Corcoran D."/>
            <person name="Baugh L.R."/>
            <person name="Kiontke K."/>
            <person name="Gunsalus K."/>
            <person name="Fitch D.H."/>
            <person name="Piano F."/>
        </authorList>
    </citation>
    <scope>NUCLEOTIDE SEQUENCE [LARGE SCALE GENOMIC DNA]</scope>
    <source>
        <strain evidence="7">PF1309</strain>
    </source>
</reference>
<dbReference type="OrthoDB" id="515401at2759"/>
<dbReference type="Pfam" id="PF00320">
    <property type="entry name" value="GATA"/>
    <property type="match status" value="1"/>
</dbReference>
<keyword evidence="1" id="KW-0805">Transcription regulation</keyword>
<sequence>MSQELDDLFNVDFLGPPPATTAIGQAGNQAPSANDDVTTAYEVDHLDFELMFANYMTPCQTMPSSGGATTKPSNSQAKKTSKGQIVQPATMPSDSSQMWLQNGTMNPQLFTVDQQRLIAAQDDSHAIQQSTHVHHYGQPTCSVSLTHTALEGGQPSQLLATATEQAIHRNDNSGNLYYTSPSTSFLEPHPRKSIDLSLTTTTITKQQTVRTVIGKKPSQTPQHVKLPIKRRRLTKKPPMHANSKCTVCGTNETPMWRHHSYTGKLECNACNQYFEKYGVPRPASLHNRVVVKRVRNHTKFVKPVFVQLENQFVDIETVKGEKYGGPHLDTSKNCDNEVDIVGEFPPINGRIYLKL</sequence>
<dbReference type="EMBL" id="LIAE01010405">
    <property type="protein sequence ID" value="PAV61567.1"/>
    <property type="molecule type" value="Genomic_DNA"/>
</dbReference>
<dbReference type="CDD" id="cd00202">
    <property type="entry name" value="ZnF_GATA"/>
    <property type="match status" value="1"/>
</dbReference>
<proteinExistence type="predicted"/>
<dbReference type="GO" id="GO:0008270">
    <property type="term" value="F:zinc ion binding"/>
    <property type="evidence" value="ECO:0007669"/>
    <property type="project" value="UniProtKB-KW"/>
</dbReference>
<dbReference type="Proteomes" id="UP000218231">
    <property type="component" value="Unassembled WGS sequence"/>
</dbReference>
<evidence type="ECO:0000256" key="5">
    <source>
        <dbReference type="SAM" id="MobiDB-lite"/>
    </source>
</evidence>
<dbReference type="PROSITE" id="PS50114">
    <property type="entry name" value="GATA_ZN_FINGER_2"/>
    <property type="match status" value="1"/>
</dbReference>
<feature type="region of interest" description="Disordered" evidence="5">
    <location>
        <begin position="62"/>
        <end position="94"/>
    </location>
</feature>
<comment type="caution">
    <text evidence="7">The sequence shown here is derived from an EMBL/GenBank/DDBJ whole genome shotgun (WGS) entry which is preliminary data.</text>
</comment>
<name>A0A2A2JIS4_9BILA</name>
<keyword evidence="3" id="KW-0539">Nucleus</keyword>
<dbReference type="InterPro" id="IPR013088">
    <property type="entry name" value="Znf_NHR/GATA"/>
</dbReference>
<dbReference type="GO" id="GO:0043565">
    <property type="term" value="F:sequence-specific DNA binding"/>
    <property type="evidence" value="ECO:0007669"/>
    <property type="project" value="InterPro"/>
</dbReference>
<evidence type="ECO:0000313" key="8">
    <source>
        <dbReference type="Proteomes" id="UP000218231"/>
    </source>
</evidence>
<evidence type="ECO:0000256" key="1">
    <source>
        <dbReference type="ARBA" id="ARBA00023015"/>
    </source>
</evidence>
<dbReference type="SUPFAM" id="SSF57716">
    <property type="entry name" value="Glucocorticoid receptor-like (DNA-binding domain)"/>
    <property type="match status" value="1"/>
</dbReference>
<organism evidence="7 8">
    <name type="scientific">Diploscapter pachys</name>
    <dbReference type="NCBI Taxonomy" id="2018661"/>
    <lineage>
        <taxon>Eukaryota</taxon>
        <taxon>Metazoa</taxon>
        <taxon>Ecdysozoa</taxon>
        <taxon>Nematoda</taxon>
        <taxon>Chromadorea</taxon>
        <taxon>Rhabditida</taxon>
        <taxon>Rhabditina</taxon>
        <taxon>Rhabditomorpha</taxon>
        <taxon>Rhabditoidea</taxon>
        <taxon>Rhabditidae</taxon>
        <taxon>Diploscapter</taxon>
    </lineage>
</organism>
<feature type="domain" description="GATA-type" evidence="6">
    <location>
        <begin position="239"/>
        <end position="293"/>
    </location>
</feature>
<accession>A0A2A2JIS4</accession>
<feature type="compositionally biased region" description="Polar residues" evidence="5">
    <location>
        <begin position="62"/>
        <end position="84"/>
    </location>
</feature>
<evidence type="ECO:0000256" key="3">
    <source>
        <dbReference type="ARBA" id="ARBA00023242"/>
    </source>
</evidence>
<keyword evidence="8" id="KW-1185">Reference proteome</keyword>
<evidence type="ECO:0000256" key="2">
    <source>
        <dbReference type="ARBA" id="ARBA00023163"/>
    </source>
</evidence>